<accession>A0A016UZR3</accession>
<dbReference type="Proteomes" id="UP000024635">
    <property type="component" value="Unassembled WGS sequence"/>
</dbReference>
<gene>
    <name evidence="3" type="primary">Acey_s0023.g796</name>
    <name evidence="3" type="ORF">Y032_0023g796</name>
</gene>
<organism evidence="3 4">
    <name type="scientific">Ancylostoma ceylanicum</name>
    <dbReference type="NCBI Taxonomy" id="53326"/>
    <lineage>
        <taxon>Eukaryota</taxon>
        <taxon>Metazoa</taxon>
        <taxon>Ecdysozoa</taxon>
        <taxon>Nematoda</taxon>
        <taxon>Chromadorea</taxon>
        <taxon>Rhabditida</taxon>
        <taxon>Rhabditina</taxon>
        <taxon>Rhabditomorpha</taxon>
        <taxon>Strongyloidea</taxon>
        <taxon>Ancylostomatidae</taxon>
        <taxon>Ancylostomatinae</taxon>
        <taxon>Ancylostoma</taxon>
    </lineage>
</organism>
<proteinExistence type="predicted"/>
<feature type="region of interest" description="Disordered" evidence="1">
    <location>
        <begin position="89"/>
        <end position="125"/>
    </location>
</feature>
<keyword evidence="2" id="KW-0732">Signal</keyword>
<evidence type="ECO:0000256" key="2">
    <source>
        <dbReference type="SAM" id="SignalP"/>
    </source>
</evidence>
<evidence type="ECO:0000313" key="3">
    <source>
        <dbReference type="EMBL" id="EYC19953.1"/>
    </source>
</evidence>
<keyword evidence="4" id="KW-1185">Reference proteome</keyword>
<feature type="signal peptide" evidence="2">
    <location>
        <begin position="1"/>
        <end position="25"/>
    </location>
</feature>
<sequence length="125" mass="14450">MISDLQFITLFPLLAFYCSVDNVQCDIFCCFVEHHIDVGYLPMFSLSYNTSMKNYIAIPPSTFFDCVIYIMNLKKACLTLTDEDQAADEVVSSERSQPTRHLELNDESPSKNRRVFPQQHLPRCQ</sequence>
<feature type="compositionally biased region" description="Basic and acidic residues" evidence="1">
    <location>
        <begin position="100"/>
        <end position="110"/>
    </location>
</feature>
<evidence type="ECO:0000256" key="1">
    <source>
        <dbReference type="SAM" id="MobiDB-lite"/>
    </source>
</evidence>
<protein>
    <submittedName>
        <fullName evidence="3">Uncharacterized protein</fullName>
    </submittedName>
</protein>
<comment type="caution">
    <text evidence="3">The sequence shown here is derived from an EMBL/GenBank/DDBJ whole genome shotgun (WGS) entry which is preliminary data.</text>
</comment>
<dbReference type="AlphaFoldDB" id="A0A016UZR3"/>
<name>A0A016UZR3_9BILA</name>
<evidence type="ECO:0000313" key="4">
    <source>
        <dbReference type="Proteomes" id="UP000024635"/>
    </source>
</evidence>
<feature type="chain" id="PRO_5001489441" evidence="2">
    <location>
        <begin position="26"/>
        <end position="125"/>
    </location>
</feature>
<dbReference type="EMBL" id="JARK01001359">
    <property type="protein sequence ID" value="EYC19953.1"/>
    <property type="molecule type" value="Genomic_DNA"/>
</dbReference>
<reference evidence="4" key="1">
    <citation type="journal article" date="2015" name="Nat. Genet.">
        <title>The genome and transcriptome of the zoonotic hookworm Ancylostoma ceylanicum identify infection-specific gene families.</title>
        <authorList>
            <person name="Schwarz E.M."/>
            <person name="Hu Y."/>
            <person name="Antoshechkin I."/>
            <person name="Miller M.M."/>
            <person name="Sternberg P.W."/>
            <person name="Aroian R.V."/>
        </authorList>
    </citation>
    <scope>NUCLEOTIDE SEQUENCE</scope>
    <source>
        <strain evidence="4">HY135</strain>
    </source>
</reference>